<dbReference type="EMBL" id="JAFKOQ010000009">
    <property type="protein sequence ID" value="MBN8122979.1"/>
    <property type="molecule type" value="Genomic_DNA"/>
</dbReference>
<sequence length="184" mass="20587">MLMIAKSDNQQARMVMSYPAVVQGCLETLEQAQQFLLDIEDRHYVTPAAPYVSSSIGEHFRHWLDIFHAIRLASEEIDYNQRRRGHAVEHSIEQAQAEIAQLTTWLGNLSAEAAVMKVSVTSEVTLYQTRIAEMQSTLERELAFAALHANHHFAMAKVAAQVMQVETNSAFGIAPATATYIRGE</sequence>
<protein>
    <recommendedName>
        <fullName evidence="8">DinB family protein</fullName>
    </recommendedName>
</protein>
<dbReference type="Proteomes" id="UP000863257">
    <property type="component" value="Unassembled WGS sequence"/>
</dbReference>
<dbReference type="PROSITE" id="PS51257">
    <property type="entry name" value="PROKAR_LIPOPROTEIN"/>
    <property type="match status" value="1"/>
</dbReference>
<dbReference type="GeneID" id="93894710"/>
<evidence type="ECO:0000313" key="7">
    <source>
        <dbReference type="Proteomes" id="UP000863257"/>
    </source>
</evidence>
<proteinExistence type="predicted"/>
<gene>
    <name evidence="4" type="ORF">AL548_021510</name>
    <name evidence="1" type="ORF">FORC53_2356</name>
    <name evidence="2" type="ORF">I7730_08260</name>
    <name evidence="3" type="ORF">J0J18_14630</name>
</gene>
<dbReference type="Proteomes" id="UP000664056">
    <property type="component" value="Unassembled WGS sequence"/>
</dbReference>
<evidence type="ECO:0000313" key="2">
    <source>
        <dbReference type="EMBL" id="HAS8539780.1"/>
    </source>
</evidence>
<keyword evidence="5" id="KW-1185">Reference proteome</keyword>
<evidence type="ECO:0000313" key="3">
    <source>
        <dbReference type="EMBL" id="MBN8122979.1"/>
    </source>
</evidence>
<evidence type="ECO:0000313" key="5">
    <source>
        <dbReference type="Proteomes" id="UP000054370"/>
    </source>
</evidence>
<dbReference type="Proteomes" id="UP000263418">
    <property type="component" value="Chromosome 1"/>
</dbReference>
<organism evidence="2 7">
    <name type="scientific">Vibrio vulnificus</name>
    <dbReference type="NCBI Taxonomy" id="672"/>
    <lineage>
        <taxon>Bacteria</taxon>
        <taxon>Pseudomonadati</taxon>
        <taxon>Pseudomonadota</taxon>
        <taxon>Gammaproteobacteria</taxon>
        <taxon>Vibrionales</taxon>
        <taxon>Vibrionaceae</taxon>
        <taxon>Vibrio</taxon>
    </lineage>
</organism>
<reference evidence="2" key="4">
    <citation type="submission" date="2019-01" db="EMBL/GenBank/DDBJ databases">
        <authorList>
            <consortium name="NCBI Pathogen Detection Project"/>
        </authorList>
    </citation>
    <scope>NUCLEOTIDE SEQUENCE</scope>
    <source>
        <strain evidence="2">BCW_3452</strain>
    </source>
</reference>
<evidence type="ECO:0000313" key="1">
    <source>
        <dbReference type="EMBL" id="AXX60695.1"/>
    </source>
</evidence>
<reference evidence="1 6" key="1">
    <citation type="submission" date="2017-01" db="EMBL/GenBank/DDBJ databases">
        <title>Complete Genome Sequence of Vibrio vulnificus FORC_053.</title>
        <authorList>
            <consortium name="Food-borne Pathogen Omics Research Center"/>
            <person name="Chung H.Y."/>
            <person name="Na E.J."/>
            <person name="Song J.S."/>
            <person name="Kim H."/>
            <person name="Lee J.-H."/>
            <person name="Ryu S."/>
            <person name="Choi S.H."/>
        </authorList>
    </citation>
    <scope>NUCLEOTIDE SEQUENCE [LARGE SCALE GENOMIC DNA]</scope>
    <source>
        <strain evidence="1 6">FORC_053</strain>
    </source>
</reference>
<reference evidence="4 5" key="2">
    <citation type="submission" date="2017-12" db="EMBL/GenBank/DDBJ databases">
        <title>FDA dAtabase for Regulatory Grade micrObial Sequences (FDA-ARGOS): Supporting development and validation of Infectious Disease Dx tests.</title>
        <authorList>
            <person name="Hoffmann M."/>
            <person name="Allard M."/>
            <person name="Evans P."/>
            <person name="Brown E."/>
            <person name="Tallon L.J."/>
            <person name="Sadzewicz L."/>
            <person name="Sengamalay N."/>
            <person name="Ott S."/>
            <person name="Godinez A."/>
            <person name="Nagaraj S."/>
            <person name="Vavikolanu K."/>
            <person name="Aluvathingal J."/>
            <person name="Nadendla S."/>
            <person name="Hobson J."/>
            <person name="Sichtig H."/>
        </authorList>
    </citation>
    <scope>NUCLEOTIDE SEQUENCE [LARGE SCALE GENOMIC DNA]</scope>
    <source>
        <strain evidence="5">ATCC 29307</strain>
        <strain evidence="4">FDAARGOS_118</strain>
    </source>
</reference>
<dbReference type="KEGG" id="vvl:VV93_v1c07340"/>
<dbReference type="OrthoDB" id="1162179at2"/>
<evidence type="ECO:0008006" key="8">
    <source>
        <dbReference type="Google" id="ProtNLM"/>
    </source>
</evidence>
<dbReference type="PANTHER" id="PTHR39473">
    <property type="match status" value="1"/>
</dbReference>
<dbReference type="PANTHER" id="PTHR39473:SF1">
    <property type="entry name" value="DINB-LIKE DOMAIN-CONTAINING PROTEIN"/>
    <property type="match status" value="1"/>
</dbReference>
<dbReference type="EMBL" id="DACRBY010000008">
    <property type="protein sequence ID" value="HAS8539780.1"/>
    <property type="molecule type" value="Genomic_DNA"/>
</dbReference>
<accession>A0A087IHV2</accession>
<dbReference type="AlphaFoldDB" id="A0A087IHV2"/>
<dbReference type="EMBL" id="LOSH02000004">
    <property type="protein sequence ID" value="PNM68626.1"/>
    <property type="molecule type" value="Genomic_DNA"/>
</dbReference>
<dbReference type="EMBL" id="CP019290">
    <property type="protein sequence ID" value="AXX60695.1"/>
    <property type="molecule type" value="Genomic_DNA"/>
</dbReference>
<reference evidence="3" key="5">
    <citation type="submission" date="2021-03" db="EMBL/GenBank/DDBJ databases">
        <title>Study of the foodborne Vibrio vulnificus isolates from China.</title>
        <authorList>
            <person name="Zheng Z."/>
            <person name="Ye L."/>
        </authorList>
    </citation>
    <scope>NUCLEOTIDE SEQUENCE</scope>
    <source>
        <strain evidence="3">Vv1582</strain>
    </source>
</reference>
<evidence type="ECO:0000313" key="4">
    <source>
        <dbReference type="EMBL" id="PNM68626.1"/>
    </source>
</evidence>
<dbReference type="RefSeq" id="WP_011078504.1">
    <property type="nucleotide sequence ID" value="NZ_CABMOC010000001.1"/>
</dbReference>
<evidence type="ECO:0000313" key="6">
    <source>
        <dbReference type="Proteomes" id="UP000263418"/>
    </source>
</evidence>
<dbReference type="Proteomes" id="UP000054370">
    <property type="component" value="Unassembled WGS sequence"/>
</dbReference>
<reference evidence="2" key="3">
    <citation type="journal article" date="2018" name="Genome Biol.">
        <title>SKESA: strategic k-mer extension for scrupulous assemblies.</title>
        <authorList>
            <person name="Souvorov A."/>
            <person name="Agarwala R."/>
            <person name="Lipman D.J."/>
        </authorList>
    </citation>
    <scope>NUCLEOTIDE SEQUENCE</scope>
    <source>
        <strain evidence="2">BCW_3452</strain>
    </source>
</reference>
<name>A0A087IHV2_VIBVL</name>
<dbReference type="OMA" id="FARELWF"/>